<keyword evidence="4" id="KW-0597">Phosphoprotein</keyword>
<dbReference type="InterPro" id="IPR001723">
    <property type="entry name" value="Nuclear_hrmn_rcpt"/>
</dbReference>
<evidence type="ECO:0000259" key="18">
    <source>
        <dbReference type="PROSITE" id="PS51030"/>
    </source>
</evidence>
<protein>
    <recommendedName>
        <fullName evidence="14">Nuclear receptor subfamily 2 group F member 6</fullName>
    </recommendedName>
    <alternativeName>
        <fullName evidence="15">V-erbA-related protein 2</fullName>
    </alternativeName>
</protein>
<dbReference type="GO" id="GO:0008270">
    <property type="term" value="F:zinc ion binding"/>
    <property type="evidence" value="ECO:0007669"/>
    <property type="project" value="UniProtKB-KW"/>
</dbReference>
<keyword evidence="10 16" id="KW-0804">Transcription</keyword>
<comment type="similarity">
    <text evidence="2">Belongs to the nuclear hormone receptor family. NR2 subfamily.</text>
</comment>
<evidence type="ECO:0000256" key="10">
    <source>
        <dbReference type="ARBA" id="ARBA00023163"/>
    </source>
</evidence>
<dbReference type="Gene3D" id="3.30.50.10">
    <property type="entry name" value="Erythroid Transcription Factor GATA-1, subunit A"/>
    <property type="match status" value="1"/>
</dbReference>
<evidence type="ECO:0000256" key="4">
    <source>
        <dbReference type="ARBA" id="ARBA00022553"/>
    </source>
</evidence>
<keyword evidence="3" id="KW-0678">Repressor</keyword>
<keyword evidence="11 16" id="KW-0675">Receptor</keyword>
<dbReference type="CDD" id="cd06948">
    <property type="entry name" value="NR_LBD_COUP-TF"/>
    <property type="match status" value="1"/>
</dbReference>
<proteinExistence type="inferred from homology"/>
<dbReference type="FunFam" id="1.10.565.10:FF:000020">
    <property type="entry name" value="Nuclear receptor subfamily 2 group F member 6"/>
    <property type="match status" value="1"/>
</dbReference>
<dbReference type="Pfam" id="PF00105">
    <property type="entry name" value="zf-C4"/>
    <property type="match status" value="1"/>
</dbReference>
<feature type="domain" description="NR LBD" evidence="19">
    <location>
        <begin position="157"/>
        <end position="374"/>
    </location>
</feature>
<dbReference type="InterPro" id="IPR001628">
    <property type="entry name" value="Znf_hrmn_rcpt"/>
</dbReference>
<evidence type="ECO:0000256" key="13">
    <source>
        <dbReference type="ARBA" id="ARBA00065553"/>
    </source>
</evidence>
<evidence type="ECO:0000313" key="21">
    <source>
        <dbReference type="Proteomes" id="UP000007646"/>
    </source>
</evidence>
<comment type="subcellular location">
    <subcellularLocation>
        <location evidence="1 16">Nucleus</location>
    </subcellularLocation>
</comment>
<keyword evidence="5 16" id="KW-0479">Metal-binding</keyword>
<evidence type="ECO:0000256" key="8">
    <source>
        <dbReference type="ARBA" id="ARBA00023015"/>
    </source>
</evidence>
<dbReference type="PROSITE" id="PS51030">
    <property type="entry name" value="NUCLEAR_REC_DBD_2"/>
    <property type="match status" value="1"/>
</dbReference>
<dbReference type="Proteomes" id="UP000007646">
    <property type="component" value="Unassembled WGS sequence"/>
</dbReference>
<evidence type="ECO:0000256" key="14">
    <source>
        <dbReference type="ARBA" id="ARBA00074546"/>
    </source>
</evidence>
<evidence type="ECO:0000256" key="15">
    <source>
        <dbReference type="ARBA" id="ARBA00077248"/>
    </source>
</evidence>
<keyword evidence="21" id="KW-1185">Reference proteome</keyword>
<dbReference type="Gene3D" id="1.10.565.10">
    <property type="entry name" value="Retinoid X Receptor"/>
    <property type="match status" value="1"/>
</dbReference>
<organism evidence="20 21">
    <name type="scientific">Loxodonta africana</name>
    <name type="common">African elephant</name>
    <dbReference type="NCBI Taxonomy" id="9785"/>
    <lineage>
        <taxon>Eukaryota</taxon>
        <taxon>Metazoa</taxon>
        <taxon>Chordata</taxon>
        <taxon>Craniata</taxon>
        <taxon>Vertebrata</taxon>
        <taxon>Euteleostomi</taxon>
        <taxon>Mammalia</taxon>
        <taxon>Eutheria</taxon>
        <taxon>Afrotheria</taxon>
        <taxon>Proboscidea</taxon>
        <taxon>Elephantidae</taxon>
        <taxon>Loxodonta</taxon>
    </lineage>
</organism>
<dbReference type="GO" id="GO:0043565">
    <property type="term" value="F:sequence-specific DNA binding"/>
    <property type="evidence" value="ECO:0007669"/>
    <property type="project" value="InterPro"/>
</dbReference>
<dbReference type="SMART" id="SM00430">
    <property type="entry name" value="HOLI"/>
    <property type="match status" value="1"/>
</dbReference>
<dbReference type="GO" id="GO:0003700">
    <property type="term" value="F:DNA-binding transcription factor activity"/>
    <property type="evidence" value="ECO:0007669"/>
    <property type="project" value="InterPro"/>
</dbReference>
<feature type="region of interest" description="Disordered" evidence="17">
    <location>
        <begin position="1"/>
        <end position="50"/>
    </location>
</feature>
<sequence length="384" mass="41370">MAMVAGGWGGPGGGDTNGVDKAGGYPRAAEDDSASPPGAASDAEPGDEERPGLQVDCVVCGDKSSGKHYGVFTCEGCKSFFKRSIRRNLSYTCRSNRDCQIDQHHRNQCQYCRLKKCFRVGMRKEGLNDGAPPYAVPSPSLTSRISCGGSDLFPGQPVSELIAQLLRAEPYPAAGRVLGIDNVCELAARLLFSTVEWARHAPFFPELPVADQVALLRLSWSELFVLNAAQAALPLHTAPLLAAAGLHAAPMAAERAVAFMDQVRAFQEQVDKLGRLQVDSAEYGCLKAIALFTPDACGLSDPAHVESLQEKAQVALTEYVRAQYPAQPQRFGRLLLRLPALRAVPASLISQLFFMRLVGKTPIETLIRDMLLSGSTFSWAYGSG</sequence>
<dbReference type="InterPro" id="IPR035500">
    <property type="entry name" value="NHR-like_dom_sf"/>
</dbReference>
<feature type="compositionally biased region" description="Low complexity" evidence="17">
    <location>
        <begin position="34"/>
        <end position="43"/>
    </location>
</feature>
<evidence type="ECO:0000256" key="17">
    <source>
        <dbReference type="SAM" id="MobiDB-lite"/>
    </source>
</evidence>
<reference evidence="20" key="2">
    <citation type="submission" date="2025-08" db="UniProtKB">
        <authorList>
            <consortium name="Ensembl"/>
        </authorList>
    </citation>
    <scope>IDENTIFICATION</scope>
    <source>
        <strain evidence="20">Isolate ISIS603380</strain>
    </source>
</reference>
<dbReference type="SUPFAM" id="SSF48508">
    <property type="entry name" value="Nuclear receptor ligand-binding domain"/>
    <property type="match status" value="1"/>
</dbReference>
<accession>G3TW04</accession>
<feature type="domain" description="Nuclear receptor" evidence="18">
    <location>
        <begin position="54"/>
        <end position="129"/>
    </location>
</feature>
<evidence type="ECO:0000256" key="11">
    <source>
        <dbReference type="ARBA" id="ARBA00023170"/>
    </source>
</evidence>
<dbReference type="PROSITE" id="PS00031">
    <property type="entry name" value="NUCLEAR_REC_DBD_1"/>
    <property type="match status" value="1"/>
</dbReference>
<dbReference type="Pfam" id="PF00104">
    <property type="entry name" value="Hormone_recep"/>
    <property type="match status" value="1"/>
</dbReference>
<reference evidence="20" key="3">
    <citation type="submission" date="2025-09" db="UniProtKB">
        <authorList>
            <consortium name="Ensembl"/>
        </authorList>
    </citation>
    <scope>IDENTIFICATION</scope>
    <source>
        <strain evidence="20">Isolate ISIS603380</strain>
    </source>
</reference>
<reference evidence="20 21" key="1">
    <citation type="submission" date="2009-06" db="EMBL/GenBank/DDBJ databases">
        <title>The Genome Sequence of Loxodonta africana (African elephant).</title>
        <authorList>
            <person name="Di Palma F."/>
            <person name="Heiman D."/>
            <person name="Young S."/>
            <person name="Johnson J."/>
            <person name="Lander E.S."/>
            <person name="Lindblad-Toh K."/>
        </authorList>
    </citation>
    <scope>NUCLEOTIDE SEQUENCE [LARGE SCALE GENOMIC DNA]</scope>
    <source>
        <strain evidence="20 21">Isolate ISIS603380</strain>
    </source>
</reference>
<feature type="compositionally biased region" description="Gly residues" evidence="17">
    <location>
        <begin position="1"/>
        <end position="16"/>
    </location>
</feature>
<keyword evidence="6 16" id="KW-0863">Zinc-finger</keyword>
<evidence type="ECO:0000256" key="9">
    <source>
        <dbReference type="ARBA" id="ARBA00023125"/>
    </source>
</evidence>
<evidence type="ECO:0000256" key="16">
    <source>
        <dbReference type="RuleBase" id="RU004334"/>
    </source>
</evidence>
<gene>
    <name evidence="20" type="primary">NR2F6</name>
</gene>
<dbReference type="PRINTS" id="PR00047">
    <property type="entry name" value="STROIDFINGER"/>
</dbReference>
<evidence type="ECO:0000313" key="20">
    <source>
        <dbReference type="Ensembl" id="ENSLAFP00000019762.1"/>
    </source>
</evidence>
<dbReference type="InterPro" id="IPR050274">
    <property type="entry name" value="Nuclear_hormone_rcpt_NR2"/>
</dbReference>
<evidence type="ECO:0000256" key="5">
    <source>
        <dbReference type="ARBA" id="ARBA00022723"/>
    </source>
</evidence>
<evidence type="ECO:0000256" key="2">
    <source>
        <dbReference type="ARBA" id="ARBA00006421"/>
    </source>
</evidence>
<dbReference type="PRINTS" id="PR00398">
    <property type="entry name" value="STRDHORMONER"/>
</dbReference>
<dbReference type="InterPro" id="IPR000536">
    <property type="entry name" value="Nucl_hrmn_rcpt_lig-bd"/>
</dbReference>
<dbReference type="GO" id="GO:0000122">
    <property type="term" value="P:negative regulation of transcription by RNA polymerase II"/>
    <property type="evidence" value="ECO:0007669"/>
    <property type="project" value="UniProtKB-ARBA"/>
</dbReference>
<dbReference type="Ensembl" id="ENSLAFT00000028378.1">
    <property type="protein sequence ID" value="ENSLAFP00000019762.1"/>
    <property type="gene ID" value="ENSLAFG00000007367.2"/>
</dbReference>
<keyword evidence="12 16" id="KW-0539">Nucleus</keyword>
<evidence type="ECO:0000256" key="7">
    <source>
        <dbReference type="ARBA" id="ARBA00022833"/>
    </source>
</evidence>
<keyword evidence="8 16" id="KW-0805">Transcription regulation</keyword>
<evidence type="ECO:0000256" key="3">
    <source>
        <dbReference type="ARBA" id="ARBA00022491"/>
    </source>
</evidence>
<dbReference type="PANTHER" id="PTHR24083">
    <property type="entry name" value="NUCLEAR HORMONE RECEPTOR"/>
    <property type="match status" value="1"/>
</dbReference>
<dbReference type="AlphaFoldDB" id="G3TW04"/>
<dbReference type="GO" id="GO:0005634">
    <property type="term" value="C:nucleus"/>
    <property type="evidence" value="ECO:0007669"/>
    <property type="project" value="UniProtKB-SubCell"/>
</dbReference>
<dbReference type="CDD" id="cd06958">
    <property type="entry name" value="NR_DBD_COUP_TF"/>
    <property type="match status" value="1"/>
</dbReference>
<dbReference type="FunFam" id="3.30.50.10:FF:000016">
    <property type="entry name" value="Nuclear receptor subfamily 2 group F member 1"/>
    <property type="match status" value="1"/>
</dbReference>
<keyword evidence="9 16" id="KW-0238">DNA-binding</keyword>
<dbReference type="GeneTree" id="ENSGT00940000160748"/>
<evidence type="ECO:0000256" key="12">
    <source>
        <dbReference type="ARBA" id="ARBA00023242"/>
    </source>
</evidence>
<dbReference type="PRINTS" id="PR01282">
    <property type="entry name" value="COUPTNFACTOR"/>
</dbReference>
<dbReference type="SUPFAM" id="SSF57716">
    <property type="entry name" value="Glucocorticoid receptor-like (DNA-binding domain)"/>
    <property type="match status" value="1"/>
</dbReference>
<dbReference type="PROSITE" id="PS51843">
    <property type="entry name" value="NR_LBD"/>
    <property type="match status" value="1"/>
</dbReference>
<evidence type="ECO:0000259" key="19">
    <source>
        <dbReference type="PROSITE" id="PS51843"/>
    </source>
</evidence>
<comment type="subunit">
    <text evidence="13">Binds DNA as dimer; homodimer and heterodimer with NR2F2 and probably NR2F1. Interacts with THRB.</text>
</comment>
<name>G3TW04_LOXAF</name>
<dbReference type="SMART" id="SM00399">
    <property type="entry name" value="ZnF_C4"/>
    <property type="match status" value="1"/>
</dbReference>
<evidence type="ECO:0000256" key="1">
    <source>
        <dbReference type="ARBA" id="ARBA00004123"/>
    </source>
</evidence>
<dbReference type="InterPro" id="IPR013088">
    <property type="entry name" value="Znf_NHR/GATA"/>
</dbReference>
<keyword evidence="7 16" id="KW-0862">Zinc</keyword>
<evidence type="ECO:0000256" key="6">
    <source>
        <dbReference type="ARBA" id="ARBA00022771"/>
    </source>
</evidence>